<evidence type="ECO:0000313" key="1">
    <source>
        <dbReference type="EMBL" id="QIS07169.1"/>
    </source>
</evidence>
<organism evidence="1 2">
    <name type="scientific">Nocardia brasiliensis</name>
    <dbReference type="NCBI Taxonomy" id="37326"/>
    <lineage>
        <taxon>Bacteria</taxon>
        <taxon>Bacillati</taxon>
        <taxon>Actinomycetota</taxon>
        <taxon>Actinomycetes</taxon>
        <taxon>Mycobacteriales</taxon>
        <taxon>Nocardiaceae</taxon>
        <taxon>Nocardia</taxon>
    </lineage>
</organism>
<dbReference type="AlphaFoldDB" id="A0A6G9Y1S4"/>
<proteinExistence type="predicted"/>
<dbReference type="Proteomes" id="UP000501705">
    <property type="component" value="Chromosome"/>
</dbReference>
<sequence>MRDDRPAADGFAASAVRTAFAAGARLRRARVFHPNGLALSGRLRAEGEFATLFGEGDRAVIARLSKGVGLPGGLPDVLGFAFRVLDRQDRPWDFALATTGRGTLGRFAITPARGWAHARYGSLMPYRVGNSAPTWFFAEPDRDQPTSASLAELREHLRDNAISFELTASGLATPTFRLAELTLRPAEPHEHRTDFYDPMLNTPDGVDLLPRAVGKIREFAYAGSRTGRGEES</sequence>
<name>A0A6G9Y1S4_NOCBR</name>
<dbReference type="GO" id="GO:0020037">
    <property type="term" value="F:heme binding"/>
    <property type="evidence" value="ECO:0007669"/>
    <property type="project" value="InterPro"/>
</dbReference>
<dbReference type="InterPro" id="IPR020835">
    <property type="entry name" value="Catalase_sf"/>
</dbReference>
<dbReference type="EMBL" id="CP046171">
    <property type="protein sequence ID" value="QIS07169.1"/>
    <property type="molecule type" value="Genomic_DNA"/>
</dbReference>
<reference evidence="1 2" key="1">
    <citation type="journal article" date="2019" name="ACS Chem. Biol.">
        <title>Identification and Mobilization of a Cryptic Antibiotic Biosynthesis Gene Locus from a Human-Pathogenic Nocardia Isolate.</title>
        <authorList>
            <person name="Herisse M."/>
            <person name="Ishida K."/>
            <person name="Porter J.L."/>
            <person name="Howden B."/>
            <person name="Hertweck C."/>
            <person name="Stinear T.P."/>
            <person name="Pidot S.J."/>
        </authorList>
    </citation>
    <scope>NUCLEOTIDE SEQUENCE [LARGE SCALE GENOMIC DNA]</scope>
    <source>
        <strain evidence="1 2">AUSMDU00024985</strain>
    </source>
</reference>
<evidence type="ECO:0000313" key="2">
    <source>
        <dbReference type="Proteomes" id="UP000501705"/>
    </source>
</evidence>
<protein>
    <submittedName>
        <fullName evidence="1">Phosphodiesterase</fullName>
    </submittedName>
</protein>
<gene>
    <name evidence="1" type="ORF">F5X71_04060</name>
</gene>
<accession>A0A6G9Y1S4</accession>
<dbReference type="SUPFAM" id="SSF56634">
    <property type="entry name" value="Heme-dependent catalase-like"/>
    <property type="match status" value="1"/>
</dbReference>